<reference evidence="2" key="3">
    <citation type="submission" date="2022-06" db="UniProtKB">
        <authorList>
            <consortium name="EnsemblPlants"/>
        </authorList>
    </citation>
    <scope>IDENTIFICATION</scope>
</reference>
<evidence type="ECO:0000313" key="2">
    <source>
        <dbReference type="EnsemblPlants" id="TuG1812G0300002756.01.T05"/>
    </source>
</evidence>
<gene>
    <name evidence="2" type="primary">LOC125544240</name>
</gene>
<keyword evidence="3" id="KW-1185">Reference proteome</keyword>
<dbReference type="EnsemblPlants" id="TuG1812G0300002756.01.T05">
    <property type="protein sequence ID" value="TuG1812G0300002756.01.T05"/>
    <property type="gene ID" value="TuG1812G0300002756.01"/>
</dbReference>
<evidence type="ECO:0000256" key="1">
    <source>
        <dbReference type="SAM" id="MobiDB-lite"/>
    </source>
</evidence>
<protein>
    <submittedName>
        <fullName evidence="2">Uncharacterized protein</fullName>
    </submittedName>
</protein>
<reference evidence="3" key="1">
    <citation type="journal article" date="2013" name="Nature">
        <title>Draft genome of the wheat A-genome progenitor Triticum urartu.</title>
        <authorList>
            <person name="Ling H.Q."/>
            <person name="Zhao S."/>
            <person name="Liu D."/>
            <person name="Wang J."/>
            <person name="Sun H."/>
            <person name="Zhang C."/>
            <person name="Fan H."/>
            <person name="Li D."/>
            <person name="Dong L."/>
            <person name="Tao Y."/>
            <person name="Gao C."/>
            <person name="Wu H."/>
            <person name="Li Y."/>
            <person name="Cui Y."/>
            <person name="Guo X."/>
            <person name="Zheng S."/>
            <person name="Wang B."/>
            <person name="Yu K."/>
            <person name="Liang Q."/>
            <person name="Yang W."/>
            <person name="Lou X."/>
            <person name="Chen J."/>
            <person name="Feng M."/>
            <person name="Jian J."/>
            <person name="Zhang X."/>
            <person name="Luo G."/>
            <person name="Jiang Y."/>
            <person name="Liu J."/>
            <person name="Wang Z."/>
            <person name="Sha Y."/>
            <person name="Zhang B."/>
            <person name="Wu H."/>
            <person name="Tang D."/>
            <person name="Shen Q."/>
            <person name="Xue P."/>
            <person name="Zou S."/>
            <person name="Wang X."/>
            <person name="Liu X."/>
            <person name="Wang F."/>
            <person name="Yang Y."/>
            <person name="An X."/>
            <person name="Dong Z."/>
            <person name="Zhang K."/>
            <person name="Zhang X."/>
            <person name="Luo M.C."/>
            <person name="Dvorak J."/>
            <person name="Tong Y."/>
            <person name="Wang J."/>
            <person name="Yang H."/>
            <person name="Li Z."/>
            <person name="Wang D."/>
            <person name="Zhang A."/>
            <person name="Wang J."/>
        </authorList>
    </citation>
    <scope>NUCLEOTIDE SEQUENCE</scope>
    <source>
        <strain evidence="3">cv. G1812</strain>
    </source>
</reference>
<sequence>QLASILTQKRIRLTEGGARPSTEREPPDLIHRRAAAKPPGCVVLPAPLDSLVPTAALPVDDNASATTLKSLKPSLLSFHHLSTHTISVRHGAFRDLPSPLHGIRLPRSPPAPASRRSSSRVRTESWMLCASIWKCCHGEGRVGIGHCALTSDHSCSGCQLLLSSVDWSLYIR</sequence>
<proteinExistence type="predicted"/>
<feature type="region of interest" description="Disordered" evidence="1">
    <location>
        <begin position="100"/>
        <end position="119"/>
    </location>
</feature>
<name>A0A8R7TX23_TRIUA</name>
<dbReference type="AlphaFoldDB" id="A0A8R7TX23"/>
<dbReference type="Gramene" id="TuG1812G0300002756.01.T05">
    <property type="protein sequence ID" value="TuG1812G0300002756.01.T05"/>
    <property type="gene ID" value="TuG1812G0300002756.01"/>
</dbReference>
<organism evidence="2 3">
    <name type="scientific">Triticum urartu</name>
    <name type="common">Red wild einkorn</name>
    <name type="synonym">Crithodium urartu</name>
    <dbReference type="NCBI Taxonomy" id="4572"/>
    <lineage>
        <taxon>Eukaryota</taxon>
        <taxon>Viridiplantae</taxon>
        <taxon>Streptophyta</taxon>
        <taxon>Embryophyta</taxon>
        <taxon>Tracheophyta</taxon>
        <taxon>Spermatophyta</taxon>
        <taxon>Magnoliopsida</taxon>
        <taxon>Liliopsida</taxon>
        <taxon>Poales</taxon>
        <taxon>Poaceae</taxon>
        <taxon>BOP clade</taxon>
        <taxon>Pooideae</taxon>
        <taxon>Triticodae</taxon>
        <taxon>Triticeae</taxon>
        <taxon>Triticinae</taxon>
        <taxon>Triticum</taxon>
    </lineage>
</organism>
<accession>A0A8R7TX23</accession>
<dbReference type="Proteomes" id="UP000015106">
    <property type="component" value="Chromosome 3"/>
</dbReference>
<reference evidence="2" key="2">
    <citation type="submission" date="2018-03" db="EMBL/GenBank/DDBJ databases">
        <title>The Triticum urartu genome reveals the dynamic nature of wheat genome evolution.</title>
        <authorList>
            <person name="Ling H."/>
            <person name="Ma B."/>
            <person name="Shi X."/>
            <person name="Liu H."/>
            <person name="Dong L."/>
            <person name="Sun H."/>
            <person name="Cao Y."/>
            <person name="Gao Q."/>
            <person name="Zheng S."/>
            <person name="Li Y."/>
            <person name="Yu Y."/>
            <person name="Du H."/>
            <person name="Qi M."/>
            <person name="Li Y."/>
            <person name="Yu H."/>
            <person name="Cui Y."/>
            <person name="Wang N."/>
            <person name="Chen C."/>
            <person name="Wu H."/>
            <person name="Zhao Y."/>
            <person name="Zhang J."/>
            <person name="Li Y."/>
            <person name="Zhou W."/>
            <person name="Zhang B."/>
            <person name="Hu W."/>
            <person name="Eijk M."/>
            <person name="Tang J."/>
            <person name="Witsenboer H."/>
            <person name="Zhao S."/>
            <person name="Li Z."/>
            <person name="Zhang A."/>
            <person name="Wang D."/>
            <person name="Liang C."/>
        </authorList>
    </citation>
    <scope>NUCLEOTIDE SEQUENCE [LARGE SCALE GENOMIC DNA]</scope>
    <source>
        <strain evidence="2">cv. G1812</strain>
    </source>
</reference>
<evidence type="ECO:0000313" key="3">
    <source>
        <dbReference type="Proteomes" id="UP000015106"/>
    </source>
</evidence>